<dbReference type="Proteomes" id="UP000628017">
    <property type="component" value="Unassembled WGS sequence"/>
</dbReference>
<accession>A0A916QSA5</accession>
<dbReference type="AlphaFoldDB" id="A0A916QSA5"/>
<proteinExistence type="predicted"/>
<reference evidence="1" key="2">
    <citation type="submission" date="2020-09" db="EMBL/GenBank/DDBJ databases">
        <authorList>
            <person name="Sun Q."/>
            <person name="Zhou Y."/>
        </authorList>
    </citation>
    <scope>NUCLEOTIDE SEQUENCE</scope>
    <source>
        <strain evidence="1">CGMCC 1.15880</strain>
    </source>
</reference>
<dbReference type="RefSeq" id="WP_188670371.1">
    <property type="nucleotide sequence ID" value="NZ_BMKA01000001.1"/>
</dbReference>
<evidence type="ECO:0000313" key="2">
    <source>
        <dbReference type="Proteomes" id="UP000628017"/>
    </source>
</evidence>
<gene>
    <name evidence="1" type="ORF">GCM10011498_03760</name>
</gene>
<protein>
    <submittedName>
        <fullName evidence="1">Uncharacterized protein</fullName>
    </submittedName>
</protein>
<keyword evidence="2" id="KW-1185">Reference proteome</keyword>
<organism evidence="1 2">
    <name type="scientific">Neptunicoccus cionae</name>
    <dbReference type="NCBI Taxonomy" id="2035344"/>
    <lineage>
        <taxon>Bacteria</taxon>
        <taxon>Pseudomonadati</taxon>
        <taxon>Pseudomonadota</taxon>
        <taxon>Alphaproteobacteria</taxon>
        <taxon>Rhodobacterales</taxon>
        <taxon>Paracoccaceae</taxon>
        <taxon>Neptunicoccus</taxon>
    </lineage>
</organism>
<sequence>MIKLEKLFRNDAKLMDKSFFDEPWLENALDRSLEKTLPEPQSTKPRDHLSAERIRKIEKLASRVASEIDHTPRVWQAVNGILRGYGTETELQSLGDKQKIPRDRAIILVEKAAQLIA</sequence>
<evidence type="ECO:0000313" key="1">
    <source>
        <dbReference type="EMBL" id="GGA07145.1"/>
    </source>
</evidence>
<comment type="caution">
    <text evidence="1">The sequence shown here is derived from an EMBL/GenBank/DDBJ whole genome shotgun (WGS) entry which is preliminary data.</text>
</comment>
<reference evidence="1" key="1">
    <citation type="journal article" date="2014" name="Int. J. Syst. Evol. Microbiol.">
        <title>Complete genome sequence of Corynebacterium casei LMG S-19264T (=DSM 44701T), isolated from a smear-ripened cheese.</title>
        <authorList>
            <consortium name="US DOE Joint Genome Institute (JGI-PGF)"/>
            <person name="Walter F."/>
            <person name="Albersmeier A."/>
            <person name="Kalinowski J."/>
            <person name="Ruckert C."/>
        </authorList>
    </citation>
    <scope>NUCLEOTIDE SEQUENCE</scope>
    <source>
        <strain evidence="1">CGMCC 1.15880</strain>
    </source>
</reference>
<dbReference type="EMBL" id="BMKA01000001">
    <property type="protein sequence ID" value="GGA07145.1"/>
    <property type="molecule type" value="Genomic_DNA"/>
</dbReference>
<name>A0A916QSA5_9RHOB</name>